<gene>
    <name evidence="1" type="ORF">JCM19235_3377</name>
</gene>
<proteinExistence type="predicted"/>
<dbReference type="EC" id="5.3.3.8" evidence="1"/>
<keyword evidence="1" id="KW-0456">Lyase</keyword>
<protein>
    <submittedName>
        <fullName evidence="1">Enoyl-CoA hydratase</fullName>
        <ecNumber evidence="1">1.1.1.35</ecNumber>
        <ecNumber evidence="1">4.2.1.17</ecNumber>
        <ecNumber evidence="1">5.1.2.3</ecNumber>
        <ecNumber evidence="1">5.3.3.8</ecNumber>
    </submittedName>
</protein>
<evidence type="ECO:0000313" key="2">
    <source>
        <dbReference type="Proteomes" id="UP000029228"/>
    </source>
</evidence>
<dbReference type="GO" id="GO:0003857">
    <property type="term" value="F:(3S)-3-hydroxyacyl-CoA dehydrogenase (NAD+) activity"/>
    <property type="evidence" value="ECO:0007669"/>
    <property type="project" value="UniProtKB-EC"/>
</dbReference>
<keyword evidence="1" id="KW-0560">Oxidoreductase</keyword>
<keyword evidence="2" id="KW-1185">Reference proteome</keyword>
<reference evidence="1 2" key="2">
    <citation type="submission" date="2014-09" db="EMBL/GenBank/DDBJ databases">
        <authorList>
            <consortium name="NBRP consortium"/>
            <person name="Sawabe T."/>
            <person name="Meirelles P."/>
            <person name="Nakanishi M."/>
            <person name="Sayaka M."/>
            <person name="Hattori M."/>
            <person name="Ohkuma M."/>
        </authorList>
    </citation>
    <scope>NUCLEOTIDE SEQUENCE [LARGE SCALE GENOMIC DNA]</scope>
    <source>
        <strain evidence="2">JCM19235</strain>
    </source>
</reference>
<dbReference type="EC" id="5.1.2.3" evidence="1"/>
<name>A0A090S5U0_9VIBR</name>
<evidence type="ECO:0000313" key="1">
    <source>
        <dbReference type="EMBL" id="GAL22911.1"/>
    </source>
</evidence>
<accession>A0A090S5U0</accession>
<dbReference type="EMBL" id="BBMR01000016">
    <property type="protein sequence ID" value="GAL22911.1"/>
    <property type="molecule type" value="Genomic_DNA"/>
</dbReference>
<dbReference type="GO" id="GO:0008692">
    <property type="term" value="F:3-hydroxybutyryl-CoA epimerase activity"/>
    <property type="evidence" value="ECO:0007669"/>
    <property type="project" value="UniProtKB-EC"/>
</dbReference>
<organism evidence="1 2">
    <name type="scientific">Vibrio maritimus</name>
    <dbReference type="NCBI Taxonomy" id="990268"/>
    <lineage>
        <taxon>Bacteria</taxon>
        <taxon>Pseudomonadati</taxon>
        <taxon>Pseudomonadota</taxon>
        <taxon>Gammaproteobacteria</taxon>
        <taxon>Vibrionales</taxon>
        <taxon>Vibrionaceae</taxon>
        <taxon>Vibrio</taxon>
    </lineage>
</organism>
<dbReference type="Proteomes" id="UP000029228">
    <property type="component" value="Unassembled WGS sequence"/>
</dbReference>
<dbReference type="STRING" id="990268.JCM19235_3377"/>
<dbReference type="GO" id="GO:0004165">
    <property type="term" value="F:delta(3)-delta(2)-enoyl-CoA isomerase activity"/>
    <property type="evidence" value="ECO:0007669"/>
    <property type="project" value="UniProtKB-EC"/>
</dbReference>
<dbReference type="AlphaFoldDB" id="A0A090S5U0"/>
<comment type="caution">
    <text evidence="1">The sequence shown here is derived from an EMBL/GenBank/DDBJ whole genome shotgun (WGS) entry which is preliminary data.</text>
</comment>
<dbReference type="GO" id="GO:0004300">
    <property type="term" value="F:enoyl-CoA hydratase activity"/>
    <property type="evidence" value="ECO:0007669"/>
    <property type="project" value="UniProtKB-EC"/>
</dbReference>
<reference evidence="1 2" key="1">
    <citation type="submission" date="2014-09" db="EMBL/GenBank/DDBJ databases">
        <title>Vibrio maritimus JCM 19235. (C45) whole genome shotgun sequence.</title>
        <authorList>
            <person name="Sawabe T."/>
            <person name="Meirelles P."/>
            <person name="Nakanishi M."/>
            <person name="Sayaka M."/>
            <person name="Hattori M."/>
            <person name="Ohkuma M."/>
        </authorList>
    </citation>
    <scope>NUCLEOTIDE SEQUENCE [LARGE SCALE GENOMIC DNA]</scope>
    <source>
        <strain evidence="2">JCM19235</strain>
    </source>
</reference>
<dbReference type="EC" id="4.2.1.17" evidence="1"/>
<keyword evidence="1" id="KW-0413">Isomerase</keyword>
<dbReference type="EC" id="1.1.1.35" evidence="1"/>
<sequence length="56" mass="6207">MIYQSETLQVKEVRSGIAELCFSSPQSVNKLDLATLESLDKASMRLLHGAILRDLS</sequence>